<dbReference type="Proteomes" id="UP000183461">
    <property type="component" value="Unassembled WGS sequence"/>
</dbReference>
<reference evidence="2" key="1">
    <citation type="submission" date="2016-11" db="EMBL/GenBank/DDBJ databases">
        <authorList>
            <person name="Varghese N."/>
            <person name="Submissions S."/>
        </authorList>
    </citation>
    <scope>NUCLEOTIDE SEQUENCE [LARGE SCALE GENOMIC DNA]</scope>
    <source>
        <strain evidence="2">YL228</strain>
    </source>
</reference>
<evidence type="ECO:0000313" key="2">
    <source>
        <dbReference type="Proteomes" id="UP000183461"/>
    </source>
</evidence>
<accession>A0A1K1PEL6</accession>
<dbReference type="AlphaFoldDB" id="A0A1K1PEL6"/>
<name>A0A1K1PEL6_RUMFL</name>
<gene>
    <name evidence="1" type="ORF">SAMN02910280_2714</name>
</gene>
<dbReference type="RefSeq" id="WP_072300915.1">
    <property type="nucleotide sequence ID" value="NZ_CAMIZA010000011.1"/>
</dbReference>
<proteinExistence type="predicted"/>
<evidence type="ECO:0000313" key="1">
    <source>
        <dbReference type="EMBL" id="SFW46020.1"/>
    </source>
</evidence>
<dbReference type="EMBL" id="FPIP01000008">
    <property type="protein sequence ID" value="SFW46020.1"/>
    <property type="molecule type" value="Genomic_DNA"/>
</dbReference>
<protein>
    <submittedName>
        <fullName evidence="1">Uncharacterized protein</fullName>
    </submittedName>
</protein>
<sequence>MILDEVRAVYEEYTAQVTRLESDRKAWDGLFGMGKKLADDPCHERFYEELEKLLKAFAEEKPSSEEIRSVLELIYRAPCNEEQPSSAVMPMNAVHSLTPELAEMLSAKDAEAVLEQYKKDYPRNKRFPAHKNVIKALERAQKS</sequence>
<organism evidence="1 2">
    <name type="scientific">Ruminococcus flavefaciens</name>
    <dbReference type="NCBI Taxonomy" id="1265"/>
    <lineage>
        <taxon>Bacteria</taxon>
        <taxon>Bacillati</taxon>
        <taxon>Bacillota</taxon>
        <taxon>Clostridia</taxon>
        <taxon>Eubacteriales</taxon>
        <taxon>Oscillospiraceae</taxon>
        <taxon>Ruminococcus</taxon>
    </lineage>
</organism>